<keyword evidence="3" id="KW-1185">Reference proteome</keyword>
<organism evidence="2 3">
    <name type="scientific">Colocasia esculenta</name>
    <name type="common">Wild taro</name>
    <name type="synonym">Arum esculentum</name>
    <dbReference type="NCBI Taxonomy" id="4460"/>
    <lineage>
        <taxon>Eukaryota</taxon>
        <taxon>Viridiplantae</taxon>
        <taxon>Streptophyta</taxon>
        <taxon>Embryophyta</taxon>
        <taxon>Tracheophyta</taxon>
        <taxon>Spermatophyta</taxon>
        <taxon>Magnoliopsida</taxon>
        <taxon>Liliopsida</taxon>
        <taxon>Araceae</taxon>
        <taxon>Aroideae</taxon>
        <taxon>Colocasieae</taxon>
        <taxon>Colocasia</taxon>
    </lineage>
</organism>
<accession>A0A843VW05</accession>
<evidence type="ECO:0000256" key="1">
    <source>
        <dbReference type="SAM" id="MobiDB-lite"/>
    </source>
</evidence>
<dbReference type="OrthoDB" id="6154712at2759"/>
<comment type="caution">
    <text evidence="2">The sequence shown here is derived from an EMBL/GenBank/DDBJ whole genome shotgun (WGS) entry which is preliminary data.</text>
</comment>
<protein>
    <submittedName>
        <fullName evidence="2">Uncharacterized protein</fullName>
    </submittedName>
</protein>
<evidence type="ECO:0000313" key="3">
    <source>
        <dbReference type="Proteomes" id="UP000652761"/>
    </source>
</evidence>
<name>A0A843VW05_COLES</name>
<reference evidence="2" key="1">
    <citation type="submission" date="2017-07" db="EMBL/GenBank/DDBJ databases">
        <title>Taro Niue Genome Assembly and Annotation.</title>
        <authorList>
            <person name="Atibalentja N."/>
            <person name="Keating K."/>
            <person name="Fields C.J."/>
        </authorList>
    </citation>
    <scope>NUCLEOTIDE SEQUENCE</scope>
    <source>
        <strain evidence="2">Niue_2</strain>
        <tissue evidence="2">Leaf</tissue>
    </source>
</reference>
<proteinExistence type="predicted"/>
<dbReference type="AlphaFoldDB" id="A0A843VW05"/>
<gene>
    <name evidence="2" type="ORF">Taro_034272</name>
</gene>
<dbReference type="Proteomes" id="UP000652761">
    <property type="component" value="Unassembled WGS sequence"/>
</dbReference>
<dbReference type="EMBL" id="NMUH01002690">
    <property type="protein sequence ID" value="MQM01512.1"/>
    <property type="molecule type" value="Genomic_DNA"/>
</dbReference>
<evidence type="ECO:0000313" key="2">
    <source>
        <dbReference type="EMBL" id="MQM01512.1"/>
    </source>
</evidence>
<sequence>MAAKFLILDSNIVVIAVAYMEANRIPVFLVQLLLFMAPLKRQGASSAALKHLAFLRGEKAPQGAAKAAKAHTKGAWARVDPLGEKKNDRRLPLSSAGFPQETGIVHLIDTPPSNNSNPSGNGDQMPGSSEGDETSREIDECREALHRLDEAAETALGLCTKLGVLEVTGRQSGGCRTELLSLMADTLPSIMEKVQILANLGQSGNEISGSRYKPEGLDLEPMIERFAESLSHRALELLKTKL</sequence>
<feature type="region of interest" description="Disordered" evidence="1">
    <location>
        <begin position="106"/>
        <end position="137"/>
    </location>
</feature>